<evidence type="ECO:0000256" key="7">
    <source>
        <dbReference type="ARBA" id="ARBA00023163"/>
    </source>
</evidence>
<reference evidence="11 12" key="1">
    <citation type="submission" date="2019-05" db="EMBL/GenBank/DDBJ databases">
        <authorList>
            <person name="Narsing Rao M.P."/>
            <person name="Li W.J."/>
        </authorList>
    </citation>
    <scope>NUCLEOTIDE SEQUENCE [LARGE SCALE GENOMIC DNA]</scope>
    <source>
        <strain evidence="11 12">SYSU_K30003</strain>
    </source>
</reference>
<keyword evidence="12" id="KW-1185">Reference proteome</keyword>
<dbReference type="PROSITE" id="PS50110">
    <property type="entry name" value="RESPONSE_REGULATORY"/>
    <property type="match status" value="1"/>
</dbReference>
<sequence length="251" mass="28853">MLSMIIVDDEDIIREGLRTYIDWAGMGIRIVGEANNGRTALRKVQELKPEILLTDVVMPGMDGLELIRLVREQSLQVQIVVLSAFENFQFIKSALKFDAVDYLVKPFNQTELTQVMDKVAAQIERDRMIAEYVPDRSFAADGGSRDRRISQTIVKLIERRYAEKLSIQDIANEICLSINHMTSVFKKETGETVVDYLTKVRMKHAKRMLRDPSVKIYEIADGTGYADANYFAKVFKKYTGLSPKEYRDRWV</sequence>
<feature type="modified residue" description="4-aspartylphosphate" evidence="8">
    <location>
        <position position="55"/>
    </location>
</feature>
<accession>A0A5R9FYG7</accession>
<comment type="caution">
    <text evidence="11">The sequence shown here is derived from an EMBL/GenBank/DDBJ whole genome shotgun (WGS) entry which is preliminary data.</text>
</comment>
<dbReference type="InterPro" id="IPR018060">
    <property type="entry name" value="HTH_AraC"/>
</dbReference>
<dbReference type="PANTHER" id="PTHR42713">
    <property type="entry name" value="HISTIDINE KINASE-RELATED"/>
    <property type="match status" value="1"/>
</dbReference>
<dbReference type="InterPro" id="IPR051552">
    <property type="entry name" value="HptR"/>
</dbReference>
<dbReference type="Gene3D" id="3.40.50.2300">
    <property type="match status" value="1"/>
</dbReference>
<keyword evidence="7" id="KW-0804">Transcription</keyword>
<dbReference type="SUPFAM" id="SSF46689">
    <property type="entry name" value="Homeodomain-like"/>
    <property type="match status" value="2"/>
</dbReference>
<dbReference type="InterPro" id="IPR011006">
    <property type="entry name" value="CheY-like_superfamily"/>
</dbReference>
<protein>
    <submittedName>
        <fullName evidence="11">Response regulator</fullName>
    </submittedName>
</protein>
<evidence type="ECO:0000256" key="4">
    <source>
        <dbReference type="ARBA" id="ARBA00023012"/>
    </source>
</evidence>
<feature type="domain" description="HTH araC/xylS-type" evidence="9">
    <location>
        <begin position="151"/>
        <end position="249"/>
    </location>
</feature>
<dbReference type="GO" id="GO:0005737">
    <property type="term" value="C:cytoplasm"/>
    <property type="evidence" value="ECO:0007669"/>
    <property type="project" value="UniProtKB-SubCell"/>
</dbReference>
<dbReference type="Gene3D" id="1.10.10.60">
    <property type="entry name" value="Homeodomain-like"/>
    <property type="match status" value="2"/>
</dbReference>
<gene>
    <name evidence="11" type="ORF">FE782_27020</name>
</gene>
<keyword evidence="4" id="KW-0902">Two-component regulatory system</keyword>
<dbReference type="RefSeq" id="WP_138197479.1">
    <property type="nucleotide sequence ID" value="NZ_VCIW01000024.1"/>
</dbReference>
<keyword evidence="2" id="KW-0963">Cytoplasm</keyword>
<evidence type="ECO:0000313" key="11">
    <source>
        <dbReference type="EMBL" id="TLS49097.1"/>
    </source>
</evidence>
<dbReference type="PANTHER" id="PTHR42713:SF3">
    <property type="entry name" value="TRANSCRIPTIONAL REGULATORY PROTEIN HPTR"/>
    <property type="match status" value="1"/>
</dbReference>
<dbReference type="SMART" id="SM00448">
    <property type="entry name" value="REC"/>
    <property type="match status" value="1"/>
</dbReference>
<evidence type="ECO:0000256" key="2">
    <source>
        <dbReference type="ARBA" id="ARBA00022490"/>
    </source>
</evidence>
<dbReference type="InterPro" id="IPR001789">
    <property type="entry name" value="Sig_transdc_resp-reg_receiver"/>
</dbReference>
<dbReference type="CDD" id="cd17536">
    <property type="entry name" value="REC_YesN-like"/>
    <property type="match status" value="1"/>
</dbReference>
<evidence type="ECO:0000256" key="3">
    <source>
        <dbReference type="ARBA" id="ARBA00022553"/>
    </source>
</evidence>
<evidence type="ECO:0000256" key="6">
    <source>
        <dbReference type="ARBA" id="ARBA00023125"/>
    </source>
</evidence>
<comment type="subcellular location">
    <subcellularLocation>
        <location evidence="1">Cytoplasm</location>
    </subcellularLocation>
</comment>
<dbReference type="SUPFAM" id="SSF52172">
    <property type="entry name" value="CheY-like"/>
    <property type="match status" value="1"/>
</dbReference>
<dbReference type="SMART" id="SM00342">
    <property type="entry name" value="HTH_ARAC"/>
    <property type="match status" value="1"/>
</dbReference>
<evidence type="ECO:0000259" key="9">
    <source>
        <dbReference type="PROSITE" id="PS01124"/>
    </source>
</evidence>
<proteinExistence type="predicted"/>
<dbReference type="PROSITE" id="PS00041">
    <property type="entry name" value="HTH_ARAC_FAMILY_1"/>
    <property type="match status" value="1"/>
</dbReference>
<keyword evidence="5" id="KW-0805">Transcription regulation</keyword>
<name>A0A5R9FYG7_9BACL</name>
<dbReference type="Proteomes" id="UP000309676">
    <property type="component" value="Unassembled WGS sequence"/>
</dbReference>
<dbReference type="EMBL" id="VCIW01000024">
    <property type="protein sequence ID" value="TLS49097.1"/>
    <property type="molecule type" value="Genomic_DNA"/>
</dbReference>
<dbReference type="InterPro" id="IPR009057">
    <property type="entry name" value="Homeodomain-like_sf"/>
</dbReference>
<evidence type="ECO:0000256" key="5">
    <source>
        <dbReference type="ARBA" id="ARBA00023015"/>
    </source>
</evidence>
<dbReference type="Pfam" id="PF12833">
    <property type="entry name" value="HTH_18"/>
    <property type="match status" value="1"/>
</dbReference>
<evidence type="ECO:0000259" key="10">
    <source>
        <dbReference type="PROSITE" id="PS50110"/>
    </source>
</evidence>
<keyword evidence="3 8" id="KW-0597">Phosphoprotein</keyword>
<evidence type="ECO:0000256" key="8">
    <source>
        <dbReference type="PROSITE-ProRule" id="PRU00169"/>
    </source>
</evidence>
<dbReference type="AlphaFoldDB" id="A0A5R9FYG7"/>
<dbReference type="GO" id="GO:0000160">
    <property type="term" value="P:phosphorelay signal transduction system"/>
    <property type="evidence" value="ECO:0007669"/>
    <property type="project" value="UniProtKB-KW"/>
</dbReference>
<evidence type="ECO:0000313" key="12">
    <source>
        <dbReference type="Proteomes" id="UP000309676"/>
    </source>
</evidence>
<feature type="domain" description="Response regulatory" evidence="10">
    <location>
        <begin position="3"/>
        <end position="120"/>
    </location>
</feature>
<evidence type="ECO:0000256" key="1">
    <source>
        <dbReference type="ARBA" id="ARBA00004496"/>
    </source>
</evidence>
<dbReference type="OrthoDB" id="342399at2"/>
<dbReference type="PRINTS" id="PR00032">
    <property type="entry name" value="HTHARAC"/>
</dbReference>
<dbReference type="GO" id="GO:0003700">
    <property type="term" value="F:DNA-binding transcription factor activity"/>
    <property type="evidence" value="ECO:0007669"/>
    <property type="project" value="InterPro"/>
</dbReference>
<dbReference type="GO" id="GO:0043565">
    <property type="term" value="F:sequence-specific DNA binding"/>
    <property type="evidence" value="ECO:0007669"/>
    <property type="project" value="InterPro"/>
</dbReference>
<organism evidence="11 12">
    <name type="scientific">Paenibacillus antri</name>
    <dbReference type="NCBI Taxonomy" id="2582848"/>
    <lineage>
        <taxon>Bacteria</taxon>
        <taxon>Bacillati</taxon>
        <taxon>Bacillota</taxon>
        <taxon>Bacilli</taxon>
        <taxon>Bacillales</taxon>
        <taxon>Paenibacillaceae</taxon>
        <taxon>Paenibacillus</taxon>
    </lineage>
</organism>
<keyword evidence="6" id="KW-0238">DNA-binding</keyword>
<dbReference type="PROSITE" id="PS01124">
    <property type="entry name" value="HTH_ARAC_FAMILY_2"/>
    <property type="match status" value="1"/>
</dbReference>
<dbReference type="InterPro" id="IPR020449">
    <property type="entry name" value="Tscrpt_reg_AraC-type_HTH"/>
</dbReference>
<dbReference type="InterPro" id="IPR018062">
    <property type="entry name" value="HTH_AraC-typ_CS"/>
</dbReference>
<dbReference type="Pfam" id="PF00072">
    <property type="entry name" value="Response_reg"/>
    <property type="match status" value="1"/>
</dbReference>